<proteinExistence type="predicted"/>
<comment type="caution">
    <text evidence="1">The sequence shown here is derived from an EMBL/GenBank/DDBJ whole genome shotgun (WGS) entry which is preliminary data.</text>
</comment>
<accession>A0A369NZE4</accession>
<protein>
    <submittedName>
        <fullName evidence="1">Uncharacterized protein</fullName>
    </submittedName>
</protein>
<reference evidence="1 2" key="1">
    <citation type="journal article" date="2018" name="Elife">
        <title>Discovery and characterization of a prevalent human gut bacterial enzyme sufficient for the inactivation of a family of plant toxins.</title>
        <authorList>
            <person name="Koppel N."/>
            <person name="Bisanz J.E."/>
            <person name="Pandelia M.E."/>
            <person name="Turnbaugh P.J."/>
            <person name="Balskus E.P."/>
        </authorList>
    </citation>
    <scope>NUCLEOTIDE SEQUENCE [LARGE SCALE GENOMIC DNA]</scope>
    <source>
        <strain evidence="1 2">OB21 GAM 11</strain>
    </source>
</reference>
<gene>
    <name evidence="1" type="ORF">C1850_08375</name>
</gene>
<organism evidence="1 2">
    <name type="scientific">Adlercreutzia equolifaciens subsp. celatus</name>
    <dbReference type="NCBI Taxonomy" id="394340"/>
    <lineage>
        <taxon>Bacteria</taxon>
        <taxon>Bacillati</taxon>
        <taxon>Actinomycetota</taxon>
        <taxon>Coriobacteriia</taxon>
        <taxon>Eggerthellales</taxon>
        <taxon>Eggerthellaceae</taxon>
        <taxon>Adlercreutzia</taxon>
    </lineage>
</organism>
<dbReference type="Proteomes" id="UP000253805">
    <property type="component" value="Unassembled WGS sequence"/>
</dbReference>
<sequence length="171" mass="17860">MTNAAFGKKVLAIAVLACLCAALIAVPAYGFYYVHDDSVSDSSDGLGSYEVFMVVDETAVGGDVHSDLMFVPAGSTADVVLTEGIISSENQNGLDAIHNYDVQSVADYLAANGYNAEISVYATGEQQAYKDAEGAYAATSQNVSEAYTAPAKGDGSTVLDRYDNVVITVTK</sequence>
<dbReference type="EMBL" id="PPUT01000021">
    <property type="protein sequence ID" value="RDC43326.1"/>
    <property type="molecule type" value="Genomic_DNA"/>
</dbReference>
<dbReference type="AlphaFoldDB" id="A0A369NZE4"/>
<evidence type="ECO:0000313" key="1">
    <source>
        <dbReference type="EMBL" id="RDC43326.1"/>
    </source>
</evidence>
<dbReference type="RefSeq" id="WP_114549336.1">
    <property type="nucleotide sequence ID" value="NZ_AP024470.1"/>
</dbReference>
<name>A0A369NZE4_9ACTN</name>
<evidence type="ECO:0000313" key="2">
    <source>
        <dbReference type="Proteomes" id="UP000253805"/>
    </source>
</evidence>